<dbReference type="EMBL" id="WWCX01000001">
    <property type="protein sequence ID" value="MYM92736.1"/>
    <property type="molecule type" value="Genomic_DNA"/>
</dbReference>
<proteinExistence type="predicted"/>
<dbReference type="RefSeq" id="WP_161081994.1">
    <property type="nucleotide sequence ID" value="NZ_WWCX01000001.1"/>
</dbReference>
<dbReference type="AlphaFoldDB" id="A0A845GHG2"/>
<dbReference type="Pfam" id="PF13619">
    <property type="entry name" value="KTSC"/>
    <property type="match status" value="1"/>
</dbReference>
<gene>
    <name evidence="2" type="ORF">GTP90_02540</name>
</gene>
<evidence type="ECO:0000313" key="2">
    <source>
        <dbReference type="EMBL" id="MYM92736.1"/>
    </source>
</evidence>
<reference evidence="2" key="1">
    <citation type="submission" date="2019-12" db="EMBL/GenBank/DDBJ databases">
        <title>Novel species isolated from a subtropical stream in China.</title>
        <authorList>
            <person name="Lu H."/>
        </authorList>
    </citation>
    <scope>NUCLEOTIDE SEQUENCE [LARGE SCALE GENOMIC DNA]</scope>
    <source>
        <strain evidence="2">FT81W</strain>
    </source>
</reference>
<sequence length="108" mass="11674">MPYSNFRYFNSQVLRSAAYDASAGNLILVFRSGSAYLYVGVSEQVYHDLVSAASIGSHFHAAFRPAFVGRPLSALEVDQLMCSDAVVSARASVFLTLSDGLPVMDFGQ</sequence>
<evidence type="ECO:0000313" key="3">
    <source>
        <dbReference type="Proteomes" id="UP000447355"/>
    </source>
</evidence>
<name>A0A845GHG2_9BURK</name>
<organism evidence="2 3">
    <name type="scientific">Duganella vulcania</name>
    <dbReference type="NCBI Taxonomy" id="2692166"/>
    <lineage>
        <taxon>Bacteria</taxon>
        <taxon>Pseudomonadati</taxon>
        <taxon>Pseudomonadota</taxon>
        <taxon>Betaproteobacteria</taxon>
        <taxon>Burkholderiales</taxon>
        <taxon>Oxalobacteraceae</taxon>
        <taxon>Telluria group</taxon>
        <taxon>Duganella</taxon>
    </lineage>
</organism>
<comment type="caution">
    <text evidence="2">The sequence shown here is derived from an EMBL/GenBank/DDBJ whole genome shotgun (WGS) entry which is preliminary data.</text>
</comment>
<feature type="domain" description="KTSC" evidence="1">
    <location>
        <begin position="10"/>
        <end position="67"/>
    </location>
</feature>
<evidence type="ECO:0000259" key="1">
    <source>
        <dbReference type="Pfam" id="PF13619"/>
    </source>
</evidence>
<dbReference type="Proteomes" id="UP000447355">
    <property type="component" value="Unassembled WGS sequence"/>
</dbReference>
<accession>A0A845GHG2</accession>
<dbReference type="InterPro" id="IPR025309">
    <property type="entry name" value="KTSC_dom"/>
</dbReference>
<protein>
    <submittedName>
        <fullName evidence="2">KTSC domain-containing protein</fullName>
    </submittedName>
</protein>